<dbReference type="GO" id="GO:0006508">
    <property type="term" value="P:proteolysis"/>
    <property type="evidence" value="ECO:0007669"/>
    <property type="project" value="UniProtKB-KW"/>
</dbReference>
<feature type="region of interest" description="Disordered" evidence="5">
    <location>
        <begin position="1"/>
        <end position="90"/>
    </location>
</feature>
<evidence type="ECO:0000313" key="9">
    <source>
        <dbReference type="Proteomes" id="UP000786989"/>
    </source>
</evidence>
<evidence type="ECO:0000256" key="1">
    <source>
        <dbReference type="ARBA" id="ARBA00008683"/>
    </source>
</evidence>
<accession>A0A9D3A0D9</accession>
<dbReference type="AlphaFoldDB" id="A0A9D3A0D9"/>
<dbReference type="InterPro" id="IPR047272">
    <property type="entry name" value="S49_SppA_C"/>
</dbReference>
<protein>
    <submittedName>
        <fullName evidence="8">Signal peptide peptidase SppA</fullName>
    </submittedName>
</protein>
<dbReference type="GO" id="GO:0008236">
    <property type="term" value="F:serine-type peptidase activity"/>
    <property type="evidence" value="ECO:0007669"/>
    <property type="project" value="UniProtKB-KW"/>
</dbReference>
<dbReference type="SUPFAM" id="SSF52096">
    <property type="entry name" value="ClpP/crotonase"/>
    <property type="match status" value="1"/>
</dbReference>
<sequence length="433" mass="44972">MSDNPSMIPGTPEPNGSAAPLVPSSPQGQASQSGQPQAAGYTNVQQAQPQASQPTQSQAQGQPQQAASSSFGSTQGYSNQGAPQPPYVQQPYAGGYAAPQYAYAPAQAAQPKKGGKGGWIALGIILFAIVFVFTIGALSCSHTVSSLTSGADAFSSMSDEVITSGDSVGVIDMMGTIQYDGSSCSPEGLRDLLKEAEENPDIKAVVLRVDSGGGTATAGEEMAAYVRDFSKPIVVSSASMNCSAAYEISSQADYIYVNETTAIGAIGTIMQVQDISGLLDMLGIKTENIASADSKDSSYGTRPLTDEERQYYQDLVDEINETFIQNVADGRGMSVEEVRELATGLQFAGKTSVENGIADEIGTYDDALGKAAELGGISGENYEVVNLTSTSSDLGYLMDLLGADSGSALDDIDLSQLSAEDLVNLLKEEGVLS</sequence>
<evidence type="ECO:0000259" key="7">
    <source>
        <dbReference type="Pfam" id="PF01343"/>
    </source>
</evidence>
<keyword evidence="6" id="KW-0812">Transmembrane</keyword>
<proteinExistence type="inferred from homology"/>
<comment type="caution">
    <text evidence="8">The sequence shown here is derived from an EMBL/GenBank/DDBJ whole genome shotgun (WGS) entry which is preliminary data.</text>
</comment>
<keyword evidence="3" id="KW-0378">Hydrolase</keyword>
<keyword evidence="6" id="KW-1133">Transmembrane helix</keyword>
<evidence type="ECO:0000256" key="2">
    <source>
        <dbReference type="ARBA" id="ARBA00022670"/>
    </source>
</evidence>
<evidence type="ECO:0000313" key="8">
    <source>
        <dbReference type="EMBL" id="HJF65324.1"/>
    </source>
</evidence>
<dbReference type="PANTHER" id="PTHR42987">
    <property type="entry name" value="PEPTIDASE S49"/>
    <property type="match status" value="1"/>
</dbReference>
<gene>
    <name evidence="8" type="primary">sppA</name>
    <name evidence="8" type="ORF">K8U77_04305</name>
</gene>
<keyword evidence="2" id="KW-0645">Protease</keyword>
<organism evidence="8 9">
    <name type="scientific">Slackia equolifaciens</name>
    <dbReference type="NCBI Taxonomy" id="498718"/>
    <lineage>
        <taxon>Bacteria</taxon>
        <taxon>Bacillati</taxon>
        <taxon>Actinomycetota</taxon>
        <taxon>Coriobacteriia</taxon>
        <taxon>Eggerthellales</taxon>
        <taxon>Eggerthellaceae</taxon>
        <taxon>Slackia</taxon>
    </lineage>
</organism>
<dbReference type="CDD" id="cd07023">
    <property type="entry name" value="S49_Sppa_N_C"/>
    <property type="match status" value="1"/>
</dbReference>
<dbReference type="Proteomes" id="UP000786989">
    <property type="component" value="Unassembled WGS sequence"/>
</dbReference>
<evidence type="ECO:0000256" key="3">
    <source>
        <dbReference type="ARBA" id="ARBA00022801"/>
    </source>
</evidence>
<comment type="similarity">
    <text evidence="1">Belongs to the peptidase S49 family.</text>
</comment>
<dbReference type="PANTHER" id="PTHR42987:SF4">
    <property type="entry name" value="PROTEASE SOHB-RELATED"/>
    <property type="match status" value="1"/>
</dbReference>
<dbReference type="InterPro" id="IPR029045">
    <property type="entry name" value="ClpP/crotonase-like_dom_sf"/>
</dbReference>
<dbReference type="EMBL" id="DYWI01000071">
    <property type="protein sequence ID" value="HJF65324.1"/>
    <property type="molecule type" value="Genomic_DNA"/>
</dbReference>
<evidence type="ECO:0000256" key="4">
    <source>
        <dbReference type="ARBA" id="ARBA00022825"/>
    </source>
</evidence>
<feature type="domain" description="Peptidase S49" evidence="7">
    <location>
        <begin position="229"/>
        <end position="375"/>
    </location>
</feature>
<evidence type="ECO:0000256" key="6">
    <source>
        <dbReference type="SAM" id="Phobius"/>
    </source>
</evidence>
<evidence type="ECO:0000256" key="5">
    <source>
        <dbReference type="SAM" id="MobiDB-lite"/>
    </source>
</evidence>
<reference evidence="8" key="1">
    <citation type="journal article" date="2021" name="PeerJ">
        <title>Extensive microbial diversity within the chicken gut microbiome revealed by metagenomics and culture.</title>
        <authorList>
            <person name="Gilroy R."/>
            <person name="Ravi A."/>
            <person name="Getino M."/>
            <person name="Pursley I."/>
            <person name="Horton D.L."/>
            <person name="Alikhan N.F."/>
            <person name="Baker D."/>
            <person name="Gharbi K."/>
            <person name="Hall N."/>
            <person name="Watson M."/>
            <person name="Adriaenssens E.M."/>
            <person name="Foster-Nyarko E."/>
            <person name="Jarju S."/>
            <person name="Secka A."/>
            <person name="Antonio M."/>
            <person name="Oren A."/>
            <person name="Chaudhuri R.R."/>
            <person name="La Ragione R."/>
            <person name="Hildebrand F."/>
            <person name="Pallen M.J."/>
        </authorList>
    </citation>
    <scope>NUCLEOTIDE SEQUENCE</scope>
    <source>
        <strain evidence="8">ChiGjej6B6-11269</strain>
    </source>
</reference>
<dbReference type="Pfam" id="PF01343">
    <property type="entry name" value="Peptidase_S49"/>
    <property type="match status" value="1"/>
</dbReference>
<name>A0A9D3A0D9_9ACTN</name>
<feature type="compositionally biased region" description="Low complexity" evidence="5">
    <location>
        <begin position="24"/>
        <end position="70"/>
    </location>
</feature>
<dbReference type="Gene3D" id="3.90.226.10">
    <property type="entry name" value="2-enoyl-CoA Hydratase, Chain A, domain 1"/>
    <property type="match status" value="1"/>
</dbReference>
<dbReference type="InterPro" id="IPR002142">
    <property type="entry name" value="Peptidase_S49"/>
</dbReference>
<dbReference type="InterPro" id="IPR004635">
    <property type="entry name" value="Pept_S49_SppA"/>
</dbReference>
<keyword evidence="4" id="KW-0720">Serine protease</keyword>
<dbReference type="NCBIfam" id="TIGR00706">
    <property type="entry name" value="SppA_dom"/>
    <property type="match status" value="1"/>
</dbReference>
<reference evidence="8" key="2">
    <citation type="submission" date="2021-09" db="EMBL/GenBank/DDBJ databases">
        <authorList>
            <person name="Gilroy R."/>
        </authorList>
    </citation>
    <scope>NUCLEOTIDE SEQUENCE</scope>
    <source>
        <strain evidence="8">ChiGjej6B6-11269</strain>
    </source>
</reference>
<feature type="transmembrane region" description="Helical" evidence="6">
    <location>
        <begin position="119"/>
        <end position="138"/>
    </location>
</feature>
<keyword evidence="6" id="KW-0472">Membrane</keyword>